<dbReference type="InterPro" id="IPR029063">
    <property type="entry name" value="SAM-dependent_MTases_sf"/>
</dbReference>
<evidence type="ECO:0000313" key="7">
    <source>
        <dbReference type="EMBL" id="SFV61133.1"/>
    </source>
</evidence>
<accession>A0A1W1C5X6</accession>
<dbReference type="GO" id="GO:1904047">
    <property type="term" value="F:S-adenosyl-L-methionine binding"/>
    <property type="evidence" value="ECO:0007669"/>
    <property type="project" value="TreeGrafter"/>
</dbReference>
<organism evidence="7">
    <name type="scientific">hydrothermal vent metagenome</name>
    <dbReference type="NCBI Taxonomy" id="652676"/>
    <lineage>
        <taxon>unclassified sequences</taxon>
        <taxon>metagenomes</taxon>
        <taxon>ecological metagenomes</taxon>
    </lineage>
</organism>
<name>A0A1W1C5X6_9ZZZZ</name>
<dbReference type="GO" id="GO:0032259">
    <property type="term" value="P:methylation"/>
    <property type="evidence" value="ECO:0007669"/>
    <property type="project" value="UniProtKB-KW"/>
</dbReference>
<gene>
    <name evidence="7" type="ORF">MNB_SUP05-5-917</name>
</gene>
<protein>
    <recommendedName>
        <fullName evidence="2">site-specific DNA-methyltransferase (adenine-specific)</fullName>
        <ecNumber evidence="2">2.1.1.72</ecNumber>
    </recommendedName>
</protein>
<dbReference type="PANTHER" id="PTHR30481:SF3">
    <property type="entry name" value="DNA ADENINE METHYLASE"/>
    <property type="match status" value="1"/>
</dbReference>
<dbReference type="PRINTS" id="PR00505">
    <property type="entry name" value="D12N6MTFRASE"/>
</dbReference>
<dbReference type="GO" id="GO:0043565">
    <property type="term" value="F:sequence-specific DNA binding"/>
    <property type="evidence" value="ECO:0007669"/>
    <property type="project" value="TreeGrafter"/>
</dbReference>
<dbReference type="EMBL" id="FPHJ01000032">
    <property type="protein sequence ID" value="SFV61133.1"/>
    <property type="molecule type" value="Genomic_DNA"/>
</dbReference>
<dbReference type="GO" id="GO:0009307">
    <property type="term" value="P:DNA restriction-modification system"/>
    <property type="evidence" value="ECO:0007669"/>
    <property type="project" value="InterPro"/>
</dbReference>
<reference evidence="7" key="1">
    <citation type="submission" date="2016-10" db="EMBL/GenBank/DDBJ databases">
        <authorList>
            <person name="de Groot N.N."/>
        </authorList>
    </citation>
    <scope>NUCLEOTIDE SEQUENCE</scope>
</reference>
<dbReference type="InterPro" id="IPR012263">
    <property type="entry name" value="M_m6A_EcoRV"/>
</dbReference>
<dbReference type="EC" id="2.1.1.72" evidence="2"/>
<evidence type="ECO:0000256" key="1">
    <source>
        <dbReference type="ARBA" id="ARBA00006594"/>
    </source>
</evidence>
<comment type="similarity">
    <text evidence="1">Belongs to the N(4)/N(6)-methyltransferase family.</text>
</comment>
<dbReference type="PANTHER" id="PTHR30481">
    <property type="entry name" value="DNA ADENINE METHYLASE"/>
    <property type="match status" value="1"/>
</dbReference>
<dbReference type="PIRSF" id="PIRSF000398">
    <property type="entry name" value="M_m6A_EcoRV"/>
    <property type="match status" value="1"/>
</dbReference>
<sequence length="246" mass="29141">MYKEKEADVKYLKSPLNYTGGKFKLLKQILPLFPEKIETFYDLFAGGCNVALNVKADRIVCNDILTQLINLYEAFKENTVSDVYAHIENRIKEYQLTKENKDGYLELRKYYNENKEPLDLFVLICYAFNNSIRFNSKGGFNIPFGKNRSSYNKSIRNRLEHFLQSIVNIEFENKSFMDFESTQFKEDDFVYIDPPYLITVANYNENDGWCEDREKNYIIFLMCLIKKELDLPYQMFLNTKGKAMIF</sequence>
<dbReference type="AlphaFoldDB" id="A0A1W1C5X6"/>
<dbReference type="GO" id="GO:0009007">
    <property type="term" value="F:site-specific DNA-methyltransferase (adenine-specific) activity"/>
    <property type="evidence" value="ECO:0007669"/>
    <property type="project" value="UniProtKB-EC"/>
</dbReference>
<evidence type="ECO:0000256" key="3">
    <source>
        <dbReference type="ARBA" id="ARBA00022603"/>
    </source>
</evidence>
<dbReference type="InterPro" id="IPR012327">
    <property type="entry name" value="MeTrfase_D12"/>
</dbReference>
<proteinExistence type="inferred from homology"/>
<dbReference type="PROSITE" id="PS00092">
    <property type="entry name" value="N6_MTASE"/>
    <property type="match status" value="1"/>
</dbReference>
<dbReference type="NCBIfam" id="TIGR00571">
    <property type="entry name" value="dam"/>
    <property type="match status" value="1"/>
</dbReference>
<dbReference type="InterPro" id="IPR023095">
    <property type="entry name" value="Ade_MeTrfase_dom_2"/>
</dbReference>
<evidence type="ECO:0000256" key="5">
    <source>
        <dbReference type="ARBA" id="ARBA00022691"/>
    </source>
</evidence>
<evidence type="ECO:0000256" key="2">
    <source>
        <dbReference type="ARBA" id="ARBA00011900"/>
    </source>
</evidence>
<comment type="catalytic activity">
    <reaction evidence="6">
        <text>a 2'-deoxyadenosine in DNA + S-adenosyl-L-methionine = an N(6)-methyl-2'-deoxyadenosine in DNA + S-adenosyl-L-homocysteine + H(+)</text>
        <dbReference type="Rhea" id="RHEA:15197"/>
        <dbReference type="Rhea" id="RHEA-COMP:12418"/>
        <dbReference type="Rhea" id="RHEA-COMP:12419"/>
        <dbReference type="ChEBI" id="CHEBI:15378"/>
        <dbReference type="ChEBI" id="CHEBI:57856"/>
        <dbReference type="ChEBI" id="CHEBI:59789"/>
        <dbReference type="ChEBI" id="CHEBI:90615"/>
        <dbReference type="ChEBI" id="CHEBI:90616"/>
        <dbReference type="EC" id="2.1.1.72"/>
    </reaction>
</comment>
<keyword evidence="3 7" id="KW-0489">Methyltransferase</keyword>
<keyword evidence="5" id="KW-0949">S-adenosyl-L-methionine</keyword>
<dbReference type="Gene3D" id="3.40.50.150">
    <property type="entry name" value="Vaccinia Virus protein VP39"/>
    <property type="match status" value="1"/>
</dbReference>
<dbReference type="InterPro" id="IPR002052">
    <property type="entry name" value="DNA_methylase_N6_adenine_CS"/>
</dbReference>
<evidence type="ECO:0000256" key="4">
    <source>
        <dbReference type="ARBA" id="ARBA00022679"/>
    </source>
</evidence>
<dbReference type="Gene3D" id="1.10.1020.10">
    <property type="entry name" value="Adenine-specific Methyltransferase, Domain 2"/>
    <property type="match status" value="1"/>
</dbReference>
<keyword evidence="4 7" id="KW-0808">Transferase</keyword>
<dbReference type="SUPFAM" id="SSF53335">
    <property type="entry name" value="S-adenosyl-L-methionine-dependent methyltransferases"/>
    <property type="match status" value="1"/>
</dbReference>
<dbReference type="GO" id="GO:0006298">
    <property type="term" value="P:mismatch repair"/>
    <property type="evidence" value="ECO:0007669"/>
    <property type="project" value="TreeGrafter"/>
</dbReference>
<dbReference type="Pfam" id="PF02086">
    <property type="entry name" value="MethyltransfD12"/>
    <property type="match status" value="1"/>
</dbReference>
<evidence type="ECO:0000256" key="6">
    <source>
        <dbReference type="ARBA" id="ARBA00047942"/>
    </source>
</evidence>